<dbReference type="EMBL" id="WNME01000026">
    <property type="protein sequence ID" value="MUB66439.1"/>
    <property type="molecule type" value="Genomic_DNA"/>
</dbReference>
<dbReference type="GO" id="GO:0004888">
    <property type="term" value="F:transmembrane signaling receptor activity"/>
    <property type="evidence" value="ECO:0007669"/>
    <property type="project" value="InterPro"/>
</dbReference>
<dbReference type="InterPro" id="IPR004089">
    <property type="entry name" value="MCPsignal_dom"/>
</dbReference>
<accession>A0A174WYR1</accession>
<dbReference type="CDD" id="cd06225">
    <property type="entry name" value="HAMP"/>
    <property type="match status" value="1"/>
</dbReference>
<dbReference type="Proteomes" id="UP000434223">
    <property type="component" value="Unassembled WGS sequence"/>
</dbReference>
<dbReference type="Gene3D" id="6.10.340.10">
    <property type="match status" value="1"/>
</dbReference>
<dbReference type="GO" id="GO:0005886">
    <property type="term" value="C:plasma membrane"/>
    <property type="evidence" value="ECO:0007669"/>
    <property type="project" value="TreeGrafter"/>
</dbReference>
<dbReference type="InterPro" id="IPR004090">
    <property type="entry name" value="Chemotax_Me-accpt_rcpt"/>
</dbReference>
<comment type="caution">
    <text evidence="3">The sequence shown here is derived from an EMBL/GenBank/DDBJ whole genome shotgun (WGS) entry which is preliminary data.</text>
</comment>
<proteinExistence type="inferred from homology"/>
<protein>
    <submittedName>
        <fullName evidence="3">HAMP domain-containing protein</fullName>
    </submittedName>
</protein>
<dbReference type="OrthoDB" id="9814363at2"/>
<dbReference type="PROSITE" id="PS50885">
    <property type="entry name" value="HAMP"/>
    <property type="match status" value="1"/>
</dbReference>
<dbReference type="Gene3D" id="1.10.287.950">
    <property type="entry name" value="Methyl-accepting chemotaxis protein"/>
    <property type="match status" value="1"/>
</dbReference>
<dbReference type="SUPFAM" id="SSF58104">
    <property type="entry name" value="Methyl-accepting chemotaxis protein (MCP) signaling domain"/>
    <property type="match status" value="1"/>
</dbReference>
<dbReference type="RefSeq" id="WP_006775935.1">
    <property type="nucleotide sequence ID" value="NZ_CAJKZF010000006.1"/>
</dbReference>
<sequence length="561" mass="61252">MKNLKVSRKLTISYGFILSLLVISIVVSIGNLISIRSKVEVFYNGPFRVLNAANTVNSSFEAMQKSVFRAISSTSQANTEQALENARAWERKIQEQIPVIQKDFLGDQAIVERLQAALDELAPQREHVLELAVQNQKAEASAYMEANNIITIHKAQAELDELIEIADRKADELIVNLHAMQTKFITILSVLGIASVLVSVFFGIYITRGITRPIKELEAAARQMEQGHLKIDVNYASKDELGSLSNSMRQMSDKISYYMDAISRVMRQLADSNLEIPHYDDFQGDFLPVQESLLIVLNSLNETISEINMFSDQVANGADQVSNGAQILSQGVIAQASSVEELAATMSEISQQVKENAETSQVVKTAAGEMGANILACNQQMQEMKNAMEKINQNSTQIRSIIKTIDDIAFQTNILALNAAVEAARAGESGKGFSVVAQEVRSLATRSSDASKSTEALIEQSLAAVVYGTKVAEETAASLRNIAGGTDEMISKINQIAEASKRQAAATEMVSTGIDQISDIVQTNSATAEESAAASEELYGQSQVLKSRVSRFKLHVSRPEY</sequence>
<dbReference type="InterPro" id="IPR003660">
    <property type="entry name" value="HAMP_dom"/>
</dbReference>
<dbReference type="PANTHER" id="PTHR43531">
    <property type="entry name" value="PROTEIN ICFG"/>
    <property type="match status" value="1"/>
</dbReference>
<evidence type="ECO:0000256" key="1">
    <source>
        <dbReference type="ARBA" id="ARBA00022500"/>
    </source>
</evidence>
<dbReference type="Pfam" id="PF00015">
    <property type="entry name" value="MCPsignal"/>
    <property type="match status" value="1"/>
</dbReference>
<dbReference type="PROSITE" id="PS50111">
    <property type="entry name" value="CHEMOTAXIS_TRANSDUC_2"/>
    <property type="match status" value="1"/>
</dbReference>
<evidence type="ECO:0000313" key="4">
    <source>
        <dbReference type="Proteomes" id="UP000434223"/>
    </source>
</evidence>
<gene>
    <name evidence="3" type="ORF">GNE07_25810</name>
</gene>
<dbReference type="AlphaFoldDB" id="A0A174WYR1"/>
<name>A0A174WYR1_9FIRM</name>
<dbReference type="InterPro" id="IPR024478">
    <property type="entry name" value="HlyB_4HB_MCP"/>
</dbReference>
<dbReference type="Pfam" id="PF12729">
    <property type="entry name" value="4HB_MCP_1"/>
    <property type="match status" value="1"/>
</dbReference>
<keyword evidence="1" id="KW-0145">Chemotaxis</keyword>
<dbReference type="SMART" id="SM00283">
    <property type="entry name" value="MA"/>
    <property type="match status" value="1"/>
</dbReference>
<dbReference type="PANTHER" id="PTHR43531:SF11">
    <property type="entry name" value="METHYL-ACCEPTING CHEMOTAXIS PROTEIN 3"/>
    <property type="match status" value="1"/>
</dbReference>
<dbReference type="Pfam" id="PF00672">
    <property type="entry name" value="HAMP"/>
    <property type="match status" value="1"/>
</dbReference>
<dbReference type="GO" id="GO:0006935">
    <property type="term" value="P:chemotaxis"/>
    <property type="evidence" value="ECO:0007669"/>
    <property type="project" value="UniProtKB-KW"/>
</dbReference>
<comment type="similarity">
    <text evidence="2">Belongs to the methyl-accepting chemotaxis (MCP) protein family.</text>
</comment>
<dbReference type="InterPro" id="IPR051310">
    <property type="entry name" value="MCP_chemotaxis"/>
</dbReference>
<dbReference type="PRINTS" id="PR00260">
    <property type="entry name" value="CHEMTRNSDUCR"/>
</dbReference>
<dbReference type="SMART" id="SM00304">
    <property type="entry name" value="HAMP"/>
    <property type="match status" value="1"/>
</dbReference>
<dbReference type="GO" id="GO:0007165">
    <property type="term" value="P:signal transduction"/>
    <property type="evidence" value="ECO:0007669"/>
    <property type="project" value="InterPro"/>
</dbReference>
<dbReference type="GeneID" id="93150166"/>
<organism evidence="3 4">
    <name type="scientific">Hungatella hathewayi</name>
    <dbReference type="NCBI Taxonomy" id="154046"/>
    <lineage>
        <taxon>Bacteria</taxon>
        <taxon>Bacillati</taxon>
        <taxon>Bacillota</taxon>
        <taxon>Clostridia</taxon>
        <taxon>Lachnospirales</taxon>
        <taxon>Lachnospiraceae</taxon>
        <taxon>Hungatella</taxon>
    </lineage>
</organism>
<evidence type="ECO:0000256" key="2">
    <source>
        <dbReference type="ARBA" id="ARBA00029447"/>
    </source>
</evidence>
<reference evidence="3 4" key="1">
    <citation type="submission" date="2019-09" db="EMBL/GenBank/DDBJ databases">
        <title>Draft genome sequencing of Hungatella hathewayi 123Y-2.</title>
        <authorList>
            <person name="Lv Q."/>
            <person name="Li S."/>
        </authorList>
    </citation>
    <scope>NUCLEOTIDE SEQUENCE [LARGE SCALE GENOMIC DNA]</scope>
    <source>
        <strain evidence="3 4">123Y-2</strain>
    </source>
</reference>
<evidence type="ECO:0000313" key="3">
    <source>
        <dbReference type="EMBL" id="MUB66439.1"/>
    </source>
</evidence>